<evidence type="ECO:0000313" key="4">
    <source>
        <dbReference type="Proteomes" id="UP000288859"/>
    </source>
</evidence>
<sequence length="625" mass="68521">MTSRPVRIAGASGSASDRRHAMAAFAKAYPSDPVDVIISDYMSEVNMTIGAARKVDNNALTPNQGNAFIGAGPAFEASFLEALEPALEDLAKYGIKVAVNAGNADTKALYDIVVGMIAKKGLKINVAWISGDEVLPAINAGLKDGTSTFRNIYTGDILSSWKFEPIHAYAYLGGMGIAEAFSQGAQIVICGRVADASPVIGAAYWFHKWQRSQLDQLANAFVAGHLIECSNYVTGGNFTGFKSLENSPGGWVDIGYPIAEISKDGSVVITKQKNSGGMVTIHTCSSQLVYEVQGPWYYNSDVTAVLDQIWFEQLGPDRVALHGVKSLPPPPTTKVGLTARGGFQAESWYFMTGLNVEEKARMTEVQLRRGLKPYSDKFTSLSFSVLGSPAKDSDNQNAATAIFRIFVQAPTEEDIAPQKFLRPVIDNIMQGYPGSTFHLDFRQGIPKPYYEYYVTLLDQSKIQHVVHYNGKDTLIPPPPATKTFPQRQPSQPSATLQVDMSKFGPTERVPLGTIVNARSGDKGSDCNCGFWVRNQDEYVWLKNLLSIETIKTLLGKEYDTSRTPKIEIDRFELPNLRGVHFLFRNLLDRGATSTAGVDFLGKNCAEFLRSRYVDIPTKFIARGKL</sequence>
<evidence type="ECO:0008006" key="5">
    <source>
        <dbReference type="Google" id="ProtNLM"/>
    </source>
</evidence>
<dbReference type="InterPro" id="IPR010839">
    <property type="entry name" value="AtuA_N"/>
</dbReference>
<name>A0A438MRE2_EXOME</name>
<accession>A0A438MRE2</accession>
<dbReference type="VEuPathDB" id="FungiDB:PV10_05246"/>
<gene>
    <name evidence="3" type="ORF">B0A52_10337</name>
</gene>
<dbReference type="Proteomes" id="UP000288859">
    <property type="component" value="Unassembled WGS sequence"/>
</dbReference>
<dbReference type="InterPro" id="IPR056362">
    <property type="entry name" value="AtuA-like_ferredoxin_dom"/>
</dbReference>
<reference evidence="3 4" key="1">
    <citation type="submission" date="2017-03" db="EMBL/GenBank/DDBJ databases">
        <title>Genomes of endolithic fungi from Antarctica.</title>
        <authorList>
            <person name="Coleine C."/>
            <person name="Masonjones S."/>
            <person name="Stajich J.E."/>
        </authorList>
    </citation>
    <scope>NUCLEOTIDE SEQUENCE [LARGE SCALE GENOMIC DNA]</scope>
    <source>
        <strain evidence="3 4">CCFEE 6314</strain>
    </source>
</reference>
<comment type="caution">
    <text evidence="3">The sequence shown here is derived from an EMBL/GenBank/DDBJ whole genome shotgun (WGS) entry which is preliminary data.</text>
</comment>
<evidence type="ECO:0000259" key="2">
    <source>
        <dbReference type="Pfam" id="PF23544"/>
    </source>
</evidence>
<evidence type="ECO:0000313" key="3">
    <source>
        <dbReference type="EMBL" id="RVX65821.1"/>
    </source>
</evidence>
<feature type="domain" description="AtuA-like ferredoxin-fold" evidence="2">
    <location>
        <begin position="509"/>
        <end position="610"/>
    </location>
</feature>
<dbReference type="AlphaFoldDB" id="A0A438MRE2"/>
<dbReference type="PANTHER" id="PTHR47585">
    <property type="match status" value="1"/>
</dbReference>
<dbReference type="Pfam" id="PF07287">
    <property type="entry name" value="AtuA"/>
    <property type="match status" value="1"/>
</dbReference>
<feature type="domain" description="Acyclic terpene utilisation N-terminal" evidence="1">
    <location>
        <begin position="6"/>
        <end position="468"/>
    </location>
</feature>
<organism evidence="3 4">
    <name type="scientific">Exophiala mesophila</name>
    <name type="common">Black yeast-like fungus</name>
    <dbReference type="NCBI Taxonomy" id="212818"/>
    <lineage>
        <taxon>Eukaryota</taxon>
        <taxon>Fungi</taxon>
        <taxon>Dikarya</taxon>
        <taxon>Ascomycota</taxon>
        <taxon>Pezizomycotina</taxon>
        <taxon>Eurotiomycetes</taxon>
        <taxon>Chaetothyriomycetidae</taxon>
        <taxon>Chaetothyriales</taxon>
        <taxon>Herpotrichiellaceae</taxon>
        <taxon>Exophiala</taxon>
    </lineage>
</organism>
<dbReference type="EMBL" id="NAJM01000078">
    <property type="protein sequence ID" value="RVX65821.1"/>
    <property type="molecule type" value="Genomic_DNA"/>
</dbReference>
<dbReference type="OrthoDB" id="10265871at2759"/>
<evidence type="ECO:0000259" key="1">
    <source>
        <dbReference type="Pfam" id="PF07287"/>
    </source>
</evidence>
<dbReference type="PANTHER" id="PTHR47585:SF2">
    <property type="entry name" value="DUF1446 DOMAIN PROTEIN (AFU_ORTHOLOGUE AFUA_6G11420)"/>
    <property type="match status" value="1"/>
</dbReference>
<dbReference type="Pfam" id="PF23544">
    <property type="entry name" value="AtuA_ferredoxin"/>
    <property type="match status" value="1"/>
</dbReference>
<protein>
    <recommendedName>
        <fullName evidence="5">DUF1446 domain-containing protein</fullName>
    </recommendedName>
</protein>
<proteinExistence type="predicted"/>